<evidence type="ECO:0000256" key="11">
    <source>
        <dbReference type="ARBA" id="ARBA00023012"/>
    </source>
</evidence>
<dbReference type="CDD" id="cd16922">
    <property type="entry name" value="HATPase_EvgS-ArcB-TorS-like"/>
    <property type="match status" value="1"/>
</dbReference>
<feature type="domain" description="Histidine kinase" evidence="14">
    <location>
        <begin position="313"/>
        <end position="531"/>
    </location>
</feature>
<dbReference type="SUPFAM" id="SSF52172">
    <property type="entry name" value="CheY-like"/>
    <property type="match status" value="1"/>
</dbReference>
<keyword evidence="18" id="KW-1185">Reference proteome</keyword>
<dbReference type="FunFam" id="3.30.565.10:FF:000023">
    <property type="entry name" value="PAS domain-containing sensor histidine kinase"/>
    <property type="match status" value="1"/>
</dbReference>
<dbReference type="GO" id="GO:0045121">
    <property type="term" value="C:membrane raft"/>
    <property type="evidence" value="ECO:0007669"/>
    <property type="project" value="UniProtKB-SubCell"/>
</dbReference>
<keyword evidence="6 13" id="KW-0597">Phosphoprotein</keyword>
<dbReference type="SUPFAM" id="SSF47384">
    <property type="entry name" value="Homodimeric domain of signal transducing histidine kinase"/>
    <property type="match status" value="1"/>
</dbReference>
<evidence type="ECO:0000256" key="7">
    <source>
        <dbReference type="ARBA" id="ARBA00022679"/>
    </source>
</evidence>
<dbReference type="Pfam" id="PF02518">
    <property type="entry name" value="HATPase_c"/>
    <property type="match status" value="1"/>
</dbReference>
<dbReference type="PANTHER" id="PTHR43047">
    <property type="entry name" value="TWO-COMPONENT HISTIDINE PROTEIN KINASE"/>
    <property type="match status" value="1"/>
</dbReference>
<dbReference type="EMBL" id="MTSM01000034">
    <property type="protein sequence ID" value="OPX54194.1"/>
    <property type="molecule type" value="Genomic_DNA"/>
</dbReference>
<dbReference type="STRING" id="64969.SAMN02745127_03148"/>
<dbReference type="AlphaFoldDB" id="A0A1T4SLE7"/>
<evidence type="ECO:0000256" key="13">
    <source>
        <dbReference type="PROSITE-ProRule" id="PRU00169"/>
    </source>
</evidence>
<dbReference type="GO" id="GO:0005524">
    <property type="term" value="F:ATP binding"/>
    <property type="evidence" value="ECO:0007669"/>
    <property type="project" value="UniProtKB-KW"/>
</dbReference>
<dbReference type="SMART" id="SM00448">
    <property type="entry name" value="REC"/>
    <property type="match status" value="1"/>
</dbReference>
<feature type="domain" description="Response regulatory" evidence="15">
    <location>
        <begin position="556"/>
        <end position="673"/>
    </location>
</feature>
<dbReference type="InterPro" id="IPR005467">
    <property type="entry name" value="His_kinase_dom"/>
</dbReference>
<dbReference type="SUPFAM" id="SSF55785">
    <property type="entry name" value="PYP-like sensor domain (PAS domain)"/>
    <property type="match status" value="1"/>
</dbReference>
<dbReference type="InterPro" id="IPR004358">
    <property type="entry name" value="Sig_transdc_His_kin-like_C"/>
</dbReference>
<dbReference type="PROSITE" id="PS50110">
    <property type="entry name" value="RESPONSE_REGULATORY"/>
    <property type="match status" value="1"/>
</dbReference>
<dbReference type="InterPro" id="IPR036097">
    <property type="entry name" value="HisK_dim/P_sf"/>
</dbReference>
<sequence>MNDQNLAILYEMALLMGAESTETPLIQKTLQRLLYHTGVPTGLFLKKVQRSDTASYFTISHAIADRRFKVTEDKVYQLPISLPETSQWLEQSASSIAPVLAHYQRLLFLPVGAEDGFLLLATEGFRSVLPEQLFAPLMANFAHTLALYRKNEHYTQTLEAEIVERKRTEKMLTLVLDHIPAGVYWQDKEGRLQGVNRWLINDLGKGTQKQGEPFQLENALDRSSIVQLQEDDSQVTQAGMEIHNKNYYLHRNDDSYLWVEINKVPILDEQGNVTGLLGTYRDITGRKLMMEELLHAKESAEQANRAKSSFLASMSHELRTPLNAIQGYAQLMEMDSDQLSEEHIESLHEIRTASHHLLQLIDEILDLSKIEAGRMDLNIQQINPVPMLQEALSLTKPMADAHHITMNVHFPDQVGHLIKADNQRTRQILLNLLSNAIKYNQHNGQVTIQMQATEHEYFIHVSDTGLGMTEAQLKRLFQPFERLGMESSTRQGTGIGLVICQKLAEAMQGKILVKSELGHGSTFTLVLPALASDLMDIDTEGSIKGGVEAMSQTETLTLYVEDNSANRTLVERIYSKRTSDRLITVATPEEGIECLRHEKPDLILLDINLPGMSGYDLLLHIKSENLDRGCPIVAISANAMATDIEKAEQAGFNAYLTKPLNIPEFNRQITAWLVRD</sequence>
<dbReference type="SUPFAM" id="SSF55874">
    <property type="entry name" value="ATPase domain of HSP90 chaperone/DNA topoisomerase II/histidine kinase"/>
    <property type="match status" value="1"/>
</dbReference>
<evidence type="ECO:0000313" key="18">
    <source>
        <dbReference type="Proteomes" id="UP000191418"/>
    </source>
</evidence>
<evidence type="ECO:0000256" key="3">
    <source>
        <dbReference type="ARBA" id="ARBA00004314"/>
    </source>
</evidence>
<dbReference type="InterPro" id="IPR001789">
    <property type="entry name" value="Sig_transdc_resp-reg_receiver"/>
</dbReference>
<feature type="domain" description="PAC" evidence="16">
    <location>
        <begin position="243"/>
        <end position="295"/>
    </location>
</feature>
<dbReference type="InterPro" id="IPR036890">
    <property type="entry name" value="HATPase_C_sf"/>
</dbReference>
<accession>A0A1T4SLE7</accession>
<comment type="caution">
    <text evidence="17">The sequence shown here is derived from an EMBL/GenBank/DDBJ whole genome shotgun (WGS) entry which is preliminary data.</text>
</comment>
<dbReference type="Gene3D" id="3.30.565.10">
    <property type="entry name" value="Histidine kinase-like ATPase, C-terminal domain"/>
    <property type="match status" value="1"/>
</dbReference>
<keyword evidence="8" id="KW-0547">Nucleotide-binding</keyword>
<name>A0A1T4SLE7_9GAMM</name>
<dbReference type="PRINTS" id="PR00344">
    <property type="entry name" value="BCTRLSENSOR"/>
</dbReference>
<dbReference type="EC" id="2.7.13.3" evidence="4"/>
<dbReference type="Pfam" id="PF00072">
    <property type="entry name" value="Response_reg"/>
    <property type="match status" value="1"/>
</dbReference>
<feature type="modified residue" description="4-aspartylphosphate" evidence="13">
    <location>
        <position position="606"/>
    </location>
</feature>
<dbReference type="PROSITE" id="PS50113">
    <property type="entry name" value="PAC"/>
    <property type="match status" value="1"/>
</dbReference>
<evidence type="ECO:0000259" key="15">
    <source>
        <dbReference type="PROSITE" id="PS50110"/>
    </source>
</evidence>
<dbReference type="InterPro" id="IPR011006">
    <property type="entry name" value="CheY-like_superfamily"/>
</dbReference>
<evidence type="ECO:0000256" key="4">
    <source>
        <dbReference type="ARBA" id="ARBA00012438"/>
    </source>
</evidence>
<evidence type="ECO:0000313" key="17">
    <source>
        <dbReference type="EMBL" id="OPX54194.1"/>
    </source>
</evidence>
<gene>
    <name evidence="17" type="ORF">BTE48_15475</name>
</gene>
<dbReference type="Pfam" id="PF08448">
    <property type="entry name" value="PAS_4"/>
    <property type="match status" value="1"/>
</dbReference>
<keyword evidence="5" id="KW-1003">Cell membrane</keyword>
<dbReference type="SMART" id="SM00086">
    <property type="entry name" value="PAC"/>
    <property type="match status" value="1"/>
</dbReference>
<dbReference type="GO" id="GO:0005886">
    <property type="term" value="C:plasma membrane"/>
    <property type="evidence" value="ECO:0007669"/>
    <property type="project" value="UniProtKB-SubCell"/>
</dbReference>
<evidence type="ECO:0000256" key="8">
    <source>
        <dbReference type="ARBA" id="ARBA00022741"/>
    </source>
</evidence>
<dbReference type="InterPro" id="IPR013656">
    <property type="entry name" value="PAS_4"/>
</dbReference>
<dbReference type="GO" id="GO:0000155">
    <property type="term" value="F:phosphorelay sensor kinase activity"/>
    <property type="evidence" value="ECO:0007669"/>
    <property type="project" value="InterPro"/>
</dbReference>
<dbReference type="GO" id="GO:0009927">
    <property type="term" value="F:histidine phosphotransfer kinase activity"/>
    <property type="evidence" value="ECO:0007669"/>
    <property type="project" value="TreeGrafter"/>
</dbReference>
<dbReference type="InterPro" id="IPR000700">
    <property type="entry name" value="PAS-assoc_C"/>
</dbReference>
<keyword evidence="11" id="KW-0902">Two-component regulatory system</keyword>
<dbReference type="FunFam" id="1.10.287.130:FF:000001">
    <property type="entry name" value="Two-component sensor histidine kinase"/>
    <property type="match status" value="1"/>
</dbReference>
<dbReference type="Proteomes" id="UP000191418">
    <property type="component" value="Unassembled WGS sequence"/>
</dbReference>
<dbReference type="NCBIfam" id="TIGR00229">
    <property type="entry name" value="sensory_box"/>
    <property type="match status" value="1"/>
</dbReference>
<dbReference type="InterPro" id="IPR001610">
    <property type="entry name" value="PAC"/>
</dbReference>
<evidence type="ECO:0000256" key="9">
    <source>
        <dbReference type="ARBA" id="ARBA00022777"/>
    </source>
</evidence>
<dbReference type="InterPro" id="IPR003594">
    <property type="entry name" value="HATPase_dom"/>
</dbReference>
<dbReference type="SMART" id="SM00388">
    <property type="entry name" value="HisKA"/>
    <property type="match status" value="1"/>
</dbReference>
<dbReference type="Gene3D" id="3.40.50.2300">
    <property type="match status" value="1"/>
</dbReference>
<dbReference type="Gene3D" id="1.10.287.130">
    <property type="match status" value="1"/>
</dbReference>
<keyword evidence="7" id="KW-0808">Transferase</keyword>
<dbReference type="Pfam" id="PF00512">
    <property type="entry name" value="HisKA"/>
    <property type="match status" value="1"/>
</dbReference>
<dbReference type="Gene3D" id="3.30.450.20">
    <property type="entry name" value="PAS domain"/>
    <property type="match status" value="1"/>
</dbReference>
<dbReference type="SMART" id="SM00387">
    <property type="entry name" value="HATPase_c"/>
    <property type="match status" value="1"/>
</dbReference>
<dbReference type="InterPro" id="IPR035965">
    <property type="entry name" value="PAS-like_dom_sf"/>
</dbReference>
<evidence type="ECO:0000256" key="2">
    <source>
        <dbReference type="ARBA" id="ARBA00004236"/>
    </source>
</evidence>
<evidence type="ECO:0000256" key="6">
    <source>
        <dbReference type="ARBA" id="ARBA00022553"/>
    </source>
</evidence>
<dbReference type="CDD" id="cd00082">
    <property type="entry name" value="HisKA"/>
    <property type="match status" value="1"/>
</dbReference>
<dbReference type="OrthoDB" id="8573350at2"/>
<comment type="subcellular location">
    <subcellularLocation>
        <location evidence="2">Cell membrane</location>
    </subcellularLocation>
    <subcellularLocation>
        <location evidence="3">Membrane raft</location>
        <topology evidence="3">Multi-pass membrane protein</topology>
    </subcellularLocation>
</comment>
<evidence type="ECO:0000256" key="1">
    <source>
        <dbReference type="ARBA" id="ARBA00000085"/>
    </source>
</evidence>
<reference evidence="17 18" key="1">
    <citation type="submission" date="2017-01" db="EMBL/GenBank/DDBJ databases">
        <title>Genome Sequencing of a Marine Spirillum, Oceanospirillum multiglobuliferum ATCC 33336, from Japan.</title>
        <authorList>
            <person name="Carney J.G."/>
            <person name="Trachtenberg A.M."/>
            <person name="Rheaume B.A."/>
            <person name="Linnane J.D."/>
            <person name="Pitts N.L."/>
            <person name="Mykles D.L."/>
            <person name="Maclea K.S."/>
        </authorList>
    </citation>
    <scope>NUCLEOTIDE SEQUENCE [LARGE SCALE GENOMIC DNA]</scope>
    <source>
        <strain evidence="17 18">ATCC 33336</strain>
    </source>
</reference>
<keyword evidence="9" id="KW-0418">Kinase</keyword>
<dbReference type="RefSeq" id="WP_078746643.1">
    <property type="nucleotide sequence ID" value="NZ_FUXG01000036.1"/>
</dbReference>
<comment type="catalytic activity">
    <reaction evidence="1">
        <text>ATP + protein L-histidine = ADP + protein N-phospho-L-histidine.</text>
        <dbReference type="EC" id="2.7.13.3"/>
    </reaction>
</comment>
<evidence type="ECO:0000256" key="12">
    <source>
        <dbReference type="ARBA" id="ARBA00023136"/>
    </source>
</evidence>
<dbReference type="InterPro" id="IPR000014">
    <property type="entry name" value="PAS"/>
</dbReference>
<evidence type="ECO:0000256" key="10">
    <source>
        <dbReference type="ARBA" id="ARBA00022840"/>
    </source>
</evidence>
<dbReference type="PANTHER" id="PTHR43047:SF72">
    <property type="entry name" value="OSMOSENSING HISTIDINE PROTEIN KINASE SLN1"/>
    <property type="match status" value="1"/>
</dbReference>
<evidence type="ECO:0000256" key="5">
    <source>
        <dbReference type="ARBA" id="ARBA00022475"/>
    </source>
</evidence>
<evidence type="ECO:0000259" key="16">
    <source>
        <dbReference type="PROSITE" id="PS50113"/>
    </source>
</evidence>
<keyword evidence="10" id="KW-0067">ATP-binding</keyword>
<evidence type="ECO:0000259" key="14">
    <source>
        <dbReference type="PROSITE" id="PS50109"/>
    </source>
</evidence>
<keyword evidence="12" id="KW-0472">Membrane</keyword>
<proteinExistence type="predicted"/>
<dbReference type="InterPro" id="IPR003661">
    <property type="entry name" value="HisK_dim/P_dom"/>
</dbReference>
<protein>
    <recommendedName>
        <fullName evidence="4">histidine kinase</fullName>
        <ecNumber evidence="4">2.7.13.3</ecNumber>
    </recommendedName>
</protein>
<organism evidence="17 18">
    <name type="scientific">Oceanospirillum multiglobuliferum</name>
    <dbReference type="NCBI Taxonomy" id="64969"/>
    <lineage>
        <taxon>Bacteria</taxon>
        <taxon>Pseudomonadati</taxon>
        <taxon>Pseudomonadota</taxon>
        <taxon>Gammaproteobacteria</taxon>
        <taxon>Oceanospirillales</taxon>
        <taxon>Oceanospirillaceae</taxon>
        <taxon>Oceanospirillum</taxon>
    </lineage>
</organism>
<dbReference type="PROSITE" id="PS50109">
    <property type="entry name" value="HIS_KIN"/>
    <property type="match status" value="1"/>
</dbReference>